<comment type="cofactor">
    <cofactor evidence="6">
        <name>Zn(2+)</name>
        <dbReference type="ChEBI" id="CHEBI:29105"/>
    </cofactor>
</comment>
<protein>
    <recommendedName>
        <fullName evidence="6">Probable inorganic carbon transporter subunit DabA</fullName>
    </recommendedName>
</protein>
<dbReference type="InterPro" id="IPR018752">
    <property type="entry name" value="DabA"/>
</dbReference>
<dbReference type="RefSeq" id="WP_313833936.1">
    <property type="nucleotide sequence ID" value="NZ_JAQOUE010000001.1"/>
</dbReference>
<reference evidence="7 8" key="1">
    <citation type="journal article" date="2023" name="ISME J.">
        <title>Cultivation and genomic characterization of novel and ubiquitous marine nitrite-oxidizing bacteria from the Nitrospirales.</title>
        <authorList>
            <person name="Mueller A.J."/>
            <person name="Daebeler A."/>
            <person name="Herbold C.W."/>
            <person name="Kirkegaard R.H."/>
            <person name="Daims H."/>
        </authorList>
    </citation>
    <scope>NUCLEOTIDE SEQUENCE [LARGE SCALE GENOMIC DNA]</scope>
    <source>
        <strain evidence="7 8">EB</strain>
    </source>
</reference>
<proteinExistence type="inferred from homology"/>
<dbReference type="PANTHER" id="PTHR38344:SF1">
    <property type="entry name" value="INORGANIC CARBON TRANSPORTER SUBUNIT DABA-RELATED"/>
    <property type="match status" value="1"/>
</dbReference>
<evidence type="ECO:0000256" key="5">
    <source>
        <dbReference type="ARBA" id="ARBA00023136"/>
    </source>
</evidence>
<comment type="similarity">
    <text evidence="6">Belongs to the inorganic carbon transporter (TC 9.A.2) DabA family.</text>
</comment>
<keyword evidence="5 6" id="KW-0472">Membrane</keyword>
<feature type="binding site" evidence="6">
    <location>
        <position position="705"/>
    </location>
    <ligand>
        <name>Zn(2+)</name>
        <dbReference type="ChEBI" id="CHEBI:29105"/>
    </ligand>
</feature>
<keyword evidence="4 6" id="KW-0862">Zinc</keyword>
<keyword evidence="8" id="KW-1185">Reference proteome</keyword>
<feature type="binding site" evidence="6">
    <location>
        <position position="690"/>
    </location>
    <ligand>
        <name>Zn(2+)</name>
        <dbReference type="ChEBI" id="CHEBI:29105"/>
    </ligand>
</feature>
<comment type="subunit">
    <text evidence="6">Forms a complex with DabB.</text>
</comment>
<evidence type="ECO:0000256" key="1">
    <source>
        <dbReference type="ARBA" id="ARBA00022448"/>
    </source>
</evidence>
<dbReference type="Pfam" id="PF10070">
    <property type="entry name" value="DabA"/>
    <property type="match status" value="1"/>
</dbReference>
<evidence type="ECO:0000256" key="2">
    <source>
        <dbReference type="ARBA" id="ARBA00022475"/>
    </source>
</evidence>
<evidence type="ECO:0000256" key="6">
    <source>
        <dbReference type="HAMAP-Rule" id="MF_01871"/>
    </source>
</evidence>
<dbReference type="HAMAP" id="MF_01871">
    <property type="entry name" value="DabA"/>
    <property type="match status" value="1"/>
</dbReference>
<keyword evidence="1 6" id="KW-0813">Transport</keyword>
<dbReference type="Proteomes" id="UP001250932">
    <property type="component" value="Unassembled WGS sequence"/>
</dbReference>
<comment type="caution">
    <text evidence="7">The sequence shown here is derived from an EMBL/GenBank/DDBJ whole genome shotgun (WGS) entry which is preliminary data.</text>
</comment>
<keyword evidence="3 6" id="KW-0479">Metal-binding</keyword>
<evidence type="ECO:0000256" key="4">
    <source>
        <dbReference type="ARBA" id="ARBA00022833"/>
    </source>
</evidence>
<keyword evidence="2 6" id="KW-1003">Cell membrane</keyword>
<feature type="binding site" evidence="6">
    <location>
        <position position="494"/>
    </location>
    <ligand>
        <name>Zn(2+)</name>
        <dbReference type="ChEBI" id="CHEBI:29105"/>
    </ligand>
</feature>
<gene>
    <name evidence="6" type="primary">dabA</name>
    <name evidence="7" type="ORF">PPG34_13495</name>
</gene>
<sequence length="1001" mass="112935">MISHDERDHLRVAITKASELIAPFWPMRTMIAQNPIHGLEYLPFDEAVRQGQQFLAGRGYLPNEEYRQFFHKGRIRFQDLQQALARVRPESEDQGIIKVGSRQVTVSDVWLSHLIFEFVALEPVLLPWELSEDGSTKRFRQDLPTDSRKRIIARTIEECEHCRDFPEKAYLINLWKSILAVLGFSSAAPGELSFSKSSDFPEEIHMALPAQQTLSDWVGKLAGVGLVEQINQQMIKWIAGFLDEGLAGWEMGLRESGFYSAWRELASRDHTGRFLGIQGFTKKVQALPLDPEEAIVWGLQRLGIHPTQWQAYISRLLSQLPGWTRYIRWLGEHPEYPAQKKYPIDPIQYLAMRLFYEVECTQVVCQQEWGIDGILPAVSGYWNARRDDYAIRMGKGLYSSDPTKQAICRDAWRLFHLAQCMEWSPIDVQGLSLLEGQKLLNWLDAFPPDQHGPVWLEAYEGGFRKDLLQKLFAHQGIVSPLDIRPKAQLVFCIDVRSESFRRHIEAQGPYETFGFAGFFGIPISHQGFDHEGWSDLCPVLLSPNHAVKELPRSGEEQSLQQYLTGTRWRQLGDHVFRDLKQNPLGSLMVIDVFGLFFSLGLVGKTLLLKPYRAVKAKIHRWFTFPVSTLIEVASSKASSDCQEEEVSLQEIPSGRARGFSTDERATFIENGLRAMGLTKNFGRLVVLCGHGSETDNNPYFGALDCGACGGNPGDANARVFASMANDPEVRHILKEKGLPIPDDTWFLPGKHNTTTDRVTFYDLEELPQSHQADIAALHQDLESAGAHQALERCQRIPSAPTKISPEKAFAHVAGRSGDWANPRPEWGLAGNAAFLIGRRKLTKGLDLGGRVFLHSYDPLADPEGAILEKIMTAPLIVGEWINTGYYFSGVDPWAYGSGSKVIHNVVGGVGVMLGSQSDLQMGFPLQTVNNGDIHYHEPMRLLAIIEHHPSVISSTIQKHQILQQLFHNQWLNLIALDPHTSEFHRYNPDASWEFLKVVVSN</sequence>
<evidence type="ECO:0000313" key="8">
    <source>
        <dbReference type="Proteomes" id="UP001250932"/>
    </source>
</evidence>
<accession>A0ABU3KAF0</accession>
<evidence type="ECO:0000256" key="3">
    <source>
        <dbReference type="ARBA" id="ARBA00022723"/>
    </source>
</evidence>
<name>A0ABU3KAF0_9BACT</name>
<dbReference type="EMBL" id="JAQOUE010000001">
    <property type="protein sequence ID" value="MDT7043369.1"/>
    <property type="molecule type" value="Genomic_DNA"/>
</dbReference>
<comment type="subcellular location">
    <subcellularLocation>
        <location evidence="6">Cell membrane</location>
        <topology evidence="6">Peripheral membrane protein</topology>
    </subcellularLocation>
</comment>
<comment type="function">
    <text evidence="6">Part of an energy-coupled inorganic carbon pump.</text>
</comment>
<evidence type="ECO:0000313" key="7">
    <source>
        <dbReference type="EMBL" id="MDT7043369.1"/>
    </source>
</evidence>
<dbReference type="PANTHER" id="PTHR38344">
    <property type="entry name" value="UPF0753 PROTEIN AQ_863"/>
    <property type="match status" value="1"/>
</dbReference>
<feature type="binding site" evidence="6">
    <location>
        <position position="492"/>
    </location>
    <ligand>
        <name>Zn(2+)</name>
        <dbReference type="ChEBI" id="CHEBI:29105"/>
    </ligand>
</feature>
<organism evidence="7 8">
    <name type="scientific">Candidatus Nitronereus thalassa</name>
    <dbReference type="NCBI Taxonomy" id="3020898"/>
    <lineage>
        <taxon>Bacteria</taxon>
        <taxon>Pseudomonadati</taxon>
        <taxon>Nitrospirota</taxon>
        <taxon>Nitrospiria</taxon>
        <taxon>Nitrospirales</taxon>
        <taxon>Nitrospiraceae</taxon>
        <taxon>Candidatus Nitronereus</taxon>
    </lineage>
</organism>